<dbReference type="EMBL" id="JAPWTK010000028">
    <property type="protein sequence ID" value="KAJ8956666.1"/>
    <property type="molecule type" value="Genomic_DNA"/>
</dbReference>
<name>A0AAV8Z0F1_9CUCU</name>
<protein>
    <submittedName>
        <fullName evidence="1">Uncharacterized protein</fullName>
    </submittedName>
</protein>
<evidence type="ECO:0000313" key="2">
    <source>
        <dbReference type="Proteomes" id="UP001162162"/>
    </source>
</evidence>
<accession>A0AAV8Z0F1</accession>
<gene>
    <name evidence="1" type="ORF">NQ318_014020</name>
</gene>
<dbReference type="AlphaFoldDB" id="A0AAV8Z0F1"/>
<organism evidence="1 2">
    <name type="scientific">Aromia moschata</name>
    <dbReference type="NCBI Taxonomy" id="1265417"/>
    <lineage>
        <taxon>Eukaryota</taxon>
        <taxon>Metazoa</taxon>
        <taxon>Ecdysozoa</taxon>
        <taxon>Arthropoda</taxon>
        <taxon>Hexapoda</taxon>
        <taxon>Insecta</taxon>
        <taxon>Pterygota</taxon>
        <taxon>Neoptera</taxon>
        <taxon>Endopterygota</taxon>
        <taxon>Coleoptera</taxon>
        <taxon>Polyphaga</taxon>
        <taxon>Cucujiformia</taxon>
        <taxon>Chrysomeloidea</taxon>
        <taxon>Cerambycidae</taxon>
        <taxon>Cerambycinae</taxon>
        <taxon>Callichromatini</taxon>
        <taxon>Aromia</taxon>
    </lineage>
</organism>
<proteinExistence type="predicted"/>
<comment type="caution">
    <text evidence="1">The sequence shown here is derived from an EMBL/GenBank/DDBJ whole genome shotgun (WGS) entry which is preliminary data.</text>
</comment>
<evidence type="ECO:0000313" key="1">
    <source>
        <dbReference type="EMBL" id="KAJ8956666.1"/>
    </source>
</evidence>
<keyword evidence="2" id="KW-1185">Reference proteome</keyword>
<reference evidence="1" key="1">
    <citation type="journal article" date="2023" name="Insect Mol. Biol.">
        <title>Genome sequencing provides insights into the evolution of gene families encoding plant cell wall-degrading enzymes in longhorned beetles.</title>
        <authorList>
            <person name="Shin N.R."/>
            <person name="Okamura Y."/>
            <person name="Kirsch R."/>
            <person name="Pauchet Y."/>
        </authorList>
    </citation>
    <scope>NUCLEOTIDE SEQUENCE</scope>
    <source>
        <strain evidence="1">AMC_N1</strain>
    </source>
</reference>
<dbReference type="Proteomes" id="UP001162162">
    <property type="component" value="Unassembled WGS sequence"/>
</dbReference>
<feature type="non-terminal residue" evidence="1">
    <location>
        <position position="1"/>
    </location>
</feature>
<sequence length="253" mass="27879">KSDASELSKAIIPSGALLQNLVNLVQNHKMNLSIVTSVKKYRSNGQLEDIRDNALLLPPVNVQLTNSQLTSEIGKQFIADMQSITSGGNGIASYRVVKIQNGNVAVESLESSNANAIPMSPSYQSIISVQNGIQGYVTDEPNWQIKYNFYIPNGGQVQNISVIATNLNVTLISQTNSMTSNEINFIRNTLPSIWMKFDTDDLVAEAISEALNKHYPQHKWQAVMAEAEVWTSSPKSVTFSIINEYITIFALNN</sequence>